<dbReference type="Pfam" id="PF00170">
    <property type="entry name" value="bZIP_1"/>
    <property type="match status" value="1"/>
</dbReference>
<dbReference type="SUPFAM" id="SSF57959">
    <property type="entry name" value="Leucine zipper domain"/>
    <property type="match status" value="1"/>
</dbReference>
<dbReference type="CDD" id="cd14702">
    <property type="entry name" value="bZIP_plant_GBF1"/>
    <property type="match status" value="1"/>
</dbReference>
<protein>
    <submittedName>
        <fullName evidence="8">Ocs element-binding factor 1</fullName>
    </submittedName>
</protein>
<evidence type="ECO:0000256" key="5">
    <source>
        <dbReference type="ARBA" id="ARBA00023242"/>
    </source>
</evidence>
<proteinExistence type="predicted"/>
<dbReference type="GO" id="GO:0045893">
    <property type="term" value="P:positive regulation of DNA-templated transcription"/>
    <property type="evidence" value="ECO:0007669"/>
    <property type="project" value="TreeGrafter"/>
</dbReference>
<dbReference type="GO" id="GO:0003700">
    <property type="term" value="F:DNA-binding transcription factor activity"/>
    <property type="evidence" value="ECO:0007669"/>
    <property type="project" value="InterPro"/>
</dbReference>
<comment type="caution">
    <text evidence="8">The sequence shown here is derived from an EMBL/GenBank/DDBJ whole genome shotgun (WGS) entry which is preliminary data.</text>
</comment>
<dbReference type="PROSITE" id="PS00036">
    <property type="entry name" value="BZIP_BASIC"/>
    <property type="match status" value="1"/>
</dbReference>
<organism evidence="8 9">
    <name type="scientific">Acorus calamus</name>
    <name type="common">Sweet flag</name>
    <dbReference type="NCBI Taxonomy" id="4465"/>
    <lineage>
        <taxon>Eukaryota</taxon>
        <taxon>Viridiplantae</taxon>
        <taxon>Streptophyta</taxon>
        <taxon>Embryophyta</taxon>
        <taxon>Tracheophyta</taxon>
        <taxon>Spermatophyta</taxon>
        <taxon>Magnoliopsida</taxon>
        <taxon>Liliopsida</taxon>
        <taxon>Acoraceae</taxon>
        <taxon>Acorus</taxon>
    </lineage>
</organism>
<evidence type="ECO:0000313" key="9">
    <source>
        <dbReference type="Proteomes" id="UP001180020"/>
    </source>
</evidence>
<feature type="compositionally biased region" description="Basic and acidic residues" evidence="6">
    <location>
        <begin position="15"/>
        <end position="24"/>
    </location>
</feature>
<dbReference type="GO" id="GO:0005634">
    <property type="term" value="C:nucleus"/>
    <property type="evidence" value="ECO:0007669"/>
    <property type="project" value="UniProtKB-SubCell"/>
</dbReference>
<dbReference type="PANTHER" id="PTHR45764:SF38">
    <property type="entry name" value="BZIP TRANSCRIPTION FACTOR 44"/>
    <property type="match status" value="1"/>
</dbReference>
<dbReference type="FunFam" id="1.20.5.170:FF:000020">
    <property type="entry name" value="BZIP transcription factor"/>
    <property type="match status" value="1"/>
</dbReference>
<reference evidence="8" key="2">
    <citation type="submission" date="2023-06" db="EMBL/GenBank/DDBJ databases">
        <authorList>
            <person name="Ma L."/>
            <person name="Liu K.-W."/>
            <person name="Li Z."/>
            <person name="Hsiao Y.-Y."/>
            <person name="Qi Y."/>
            <person name="Fu T."/>
            <person name="Tang G."/>
            <person name="Zhang D."/>
            <person name="Sun W.-H."/>
            <person name="Liu D.-K."/>
            <person name="Li Y."/>
            <person name="Chen G.-Z."/>
            <person name="Liu X.-D."/>
            <person name="Liao X.-Y."/>
            <person name="Jiang Y.-T."/>
            <person name="Yu X."/>
            <person name="Hao Y."/>
            <person name="Huang J."/>
            <person name="Zhao X.-W."/>
            <person name="Ke S."/>
            <person name="Chen Y.-Y."/>
            <person name="Wu W.-L."/>
            <person name="Hsu J.-L."/>
            <person name="Lin Y.-F."/>
            <person name="Huang M.-D."/>
            <person name="Li C.-Y."/>
            <person name="Huang L."/>
            <person name="Wang Z.-W."/>
            <person name="Zhao X."/>
            <person name="Zhong W.-Y."/>
            <person name="Peng D.-H."/>
            <person name="Ahmad S."/>
            <person name="Lan S."/>
            <person name="Zhang J.-S."/>
            <person name="Tsai W.-C."/>
            <person name="Van De Peer Y."/>
            <person name="Liu Z.-J."/>
        </authorList>
    </citation>
    <scope>NUCLEOTIDE SEQUENCE</scope>
    <source>
        <strain evidence="8">CP</strain>
        <tissue evidence="8">Leaves</tissue>
    </source>
</reference>
<feature type="region of interest" description="Disordered" evidence="6">
    <location>
        <begin position="1"/>
        <end position="44"/>
    </location>
</feature>
<dbReference type="InterPro" id="IPR045314">
    <property type="entry name" value="bZIP_plant_GBF1"/>
</dbReference>
<comment type="subcellular location">
    <subcellularLocation>
        <location evidence="1">Nucleus</location>
    </subcellularLocation>
</comment>
<evidence type="ECO:0000256" key="6">
    <source>
        <dbReference type="SAM" id="MobiDB-lite"/>
    </source>
</evidence>
<keyword evidence="3" id="KW-0238">DNA-binding</keyword>
<dbReference type="GO" id="GO:0000976">
    <property type="term" value="F:transcription cis-regulatory region binding"/>
    <property type="evidence" value="ECO:0007669"/>
    <property type="project" value="TreeGrafter"/>
</dbReference>
<sequence length="143" mass="16393">MTAKQVPTQSSGSEGDSRLTVDQRKQKRMLSNRESARRSRMRKQKHLDELLAQVTQLKMENAQIADRVSFTSQHFMNLDSENTILRTQVMELTERLRSLNSVLKFVEDFSGVDMDIPEIPDALLEPWQLPCPSQPLMADAFPC</sequence>
<evidence type="ECO:0000256" key="1">
    <source>
        <dbReference type="ARBA" id="ARBA00004123"/>
    </source>
</evidence>
<accession>A0AAV9F105</accession>
<keyword evidence="4" id="KW-0804">Transcription</keyword>
<dbReference type="InterPro" id="IPR004827">
    <property type="entry name" value="bZIP"/>
</dbReference>
<dbReference type="SMART" id="SM00338">
    <property type="entry name" value="BRLZ"/>
    <property type="match status" value="1"/>
</dbReference>
<keyword evidence="2" id="KW-0805">Transcription regulation</keyword>
<evidence type="ECO:0000259" key="7">
    <source>
        <dbReference type="PROSITE" id="PS50217"/>
    </source>
</evidence>
<dbReference type="GO" id="GO:0046982">
    <property type="term" value="F:protein heterodimerization activity"/>
    <property type="evidence" value="ECO:0007669"/>
    <property type="project" value="UniProtKB-ARBA"/>
</dbReference>
<evidence type="ECO:0000256" key="2">
    <source>
        <dbReference type="ARBA" id="ARBA00023015"/>
    </source>
</evidence>
<dbReference type="Proteomes" id="UP001180020">
    <property type="component" value="Unassembled WGS sequence"/>
</dbReference>
<evidence type="ECO:0000256" key="4">
    <source>
        <dbReference type="ARBA" id="ARBA00023163"/>
    </source>
</evidence>
<keyword evidence="5" id="KW-0539">Nucleus</keyword>
<dbReference type="AlphaFoldDB" id="A0AAV9F105"/>
<dbReference type="PANTHER" id="PTHR45764">
    <property type="entry name" value="BZIP TRANSCRIPTION FACTOR 44"/>
    <property type="match status" value="1"/>
</dbReference>
<feature type="compositionally biased region" description="Polar residues" evidence="6">
    <location>
        <begin position="1"/>
        <end position="14"/>
    </location>
</feature>
<dbReference type="EMBL" id="JAUJYO010000004">
    <property type="protein sequence ID" value="KAK1318585.1"/>
    <property type="molecule type" value="Genomic_DNA"/>
</dbReference>
<gene>
    <name evidence="8" type="primary">OBF1</name>
    <name evidence="8" type="ORF">QJS10_CPB04g00969</name>
</gene>
<keyword evidence="9" id="KW-1185">Reference proteome</keyword>
<name>A0AAV9F105_ACOCL</name>
<dbReference type="PROSITE" id="PS50217">
    <property type="entry name" value="BZIP"/>
    <property type="match status" value="1"/>
</dbReference>
<evidence type="ECO:0000313" key="8">
    <source>
        <dbReference type="EMBL" id="KAK1318585.1"/>
    </source>
</evidence>
<dbReference type="InterPro" id="IPR046347">
    <property type="entry name" value="bZIP_sf"/>
</dbReference>
<feature type="domain" description="BZIP" evidence="7">
    <location>
        <begin position="22"/>
        <end position="85"/>
    </location>
</feature>
<reference evidence="8" key="1">
    <citation type="journal article" date="2023" name="Nat. Commun.">
        <title>Diploid and tetraploid genomes of Acorus and the evolution of monocots.</title>
        <authorList>
            <person name="Ma L."/>
            <person name="Liu K.W."/>
            <person name="Li Z."/>
            <person name="Hsiao Y.Y."/>
            <person name="Qi Y."/>
            <person name="Fu T."/>
            <person name="Tang G.D."/>
            <person name="Zhang D."/>
            <person name="Sun W.H."/>
            <person name="Liu D.K."/>
            <person name="Li Y."/>
            <person name="Chen G.Z."/>
            <person name="Liu X.D."/>
            <person name="Liao X.Y."/>
            <person name="Jiang Y.T."/>
            <person name="Yu X."/>
            <person name="Hao Y."/>
            <person name="Huang J."/>
            <person name="Zhao X.W."/>
            <person name="Ke S."/>
            <person name="Chen Y.Y."/>
            <person name="Wu W.L."/>
            <person name="Hsu J.L."/>
            <person name="Lin Y.F."/>
            <person name="Huang M.D."/>
            <person name="Li C.Y."/>
            <person name="Huang L."/>
            <person name="Wang Z.W."/>
            <person name="Zhao X."/>
            <person name="Zhong W.Y."/>
            <person name="Peng D.H."/>
            <person name="Ahmad S."/>
            <person name="Lan S."/>
            <person name="Zhang J.S."/>
            <person name="Tsai W.C."/>
            <person name="Van de Peer Y."/>
            <person name="Liu Z.J."/>
        </authorList>
    </citation>
    <scope>NUCLEOTIDE SEQUENCE</scope>
    <source>
        <strain evidence="8">CP</strain>
    </source>
</reference>
<dbReference type="Gene3D" id="1.20.5.170">
    <property type="match status" value="1"/>
</dbReference>
<evidence type="ECO:0000256" key="3">
    <source>
        <dbReference type="ARBA" id="ARBA00023125"/>
    </source>
</evidence>